<dbReference type="GO" id="GO:0003690">
    <property type="term" value="F:double-stranded DNA binding"/>
    <property type="evidence" value="ECO:0007669"/>
    <property type="project" value="TreeGrafter"/>
</dbReference>
<dbReference type="GO" id="GO:0120231">
    <property type="term" value="C:DNA recombinase auxiliary factor complex"/>
    <property type="evidence" value="ECO:0007669"/>
    <property type="project" value="TreeGrafter"/>
</dbReference>
<comment type="subcellular location">
    <subcellularLocation>
        <location evidence="1">Nucleus</location>
    </subcellularLocation>
</comment>
<keyword evidence="4" id="KW-0539">Nucleus</keyword>
<evidence type="ECO:0000313" key="9">
    <source>
        <dbReference type="Proteomes" id="UP000761534"/>
    </source>
</evidence>
<dbReference type="GO" id="GO:0010774">
    <property type="term" value="P:meiotic strand invasion involved in reciprocal meiotic recombination"/>
    <property type="evidence" value="ECO:0007669"/>
    <property type="project" value="TreeGrafter"/>
</dbReference>
<dbReference type="VEuPathDB" id="FungiDB:TRICI_004510"/>
<comment type="similarity">
    <text evidence="2">Belongs to the HOP2 family.</text>
</comment>
<dbReference type="GO" id="GO:0000709">
    <property type="term" value="P:meiotic joint molecule formation"/>
    <property type="evidence" value="ECO:0007669"/>
    <property type="project" value="TreeGrafter"/>
</dbReference>
<evidence type="ECO:0000256" key="4">
    <source>
        <dbReference type="ARBA" id="ARBA00023242"/>
    </source>
</evidence>
<gene>
    <name evidence="8" type="ORF">TRICI_004510</name>
</gene>
<dbReference type="PANTHER" id="PTHR15938:SF0">
    <property type="entry name" value="HOMOLOGOUS-PAIRING PROTEIN 2 HOMOLOG"/>
    <property type="match status" value="1"/>
</dbReference>
<evidence type="ECO:0000259" key="7">
    <source>
        <dbReference type="Pfam" id="PF07106"/>
    </source>
</evidence>
<dbReference type="GO" id="GO:0120230">
    <property type="term" value="F:recombinase activator activity"/>
    <property type="evidence" value="ECO:0007669"/>
    <property type="project" value="TreeGrafter"/>
</dbReference>
<evidence type="ECO:0000256" key="1">
    <source>
        <dbReference type="ARBA" id="ARBA00004123"/>
    </source>
</evidence>
<comment type="caution">
    <text evidence="8">The sequence shown here is derived from an EMBL/GenBank/DDBJ whole genome shotgun (WGS) entry which is preliminary data.</text>
</comment>
<dbReference type="PANTHER" id="PTHR15938">
    <property type="entry name" value="TBP-1 INTERACTING PROTEIN"/>
    <property type="match status" value="1"/>
</dbReference>
<keyword evidence="5" id="KW-0469">Meiosis</keyword>
<evidence type="ECO:0000256" key="6">
    <source>
        <dbReference type="SAM" id="Coils"/>
    </source>
</evidence>
<feature type="domain" description="Homologous-pairing protein 2 winged helix" evidence="7">
    <location>
        <begin position="12"/>
        <end position="71"/>
    </location>
</feature>
<dbReference type="InterPro" id="IPR036388">
    <property type="entry name" value="WH-like_DNA-bd_sf"/>
</dbReference>
<dbReference type="OrthoDB" id="272266at2759"/>
<protein>
    <recommendedName>
        <fullName evidence="7">Homologous-pairing protein 2 winged helix domain-containing protein</fullName>
    </recommendedName>
</protein>
<dbReference type="Proteomes" id="UP000761534">
    <property type="component" value="Unassembled WGS sequence"/>
</dbReference>
<name>A0A642V0X1_9ASCO</name>
<keyword evidence="9" id="KW-1185">Reference proteome</keyword>
<keyword evidence="3" id="KW-0233">DNA recombination</keyword>
<keyword evidence="6" id="KW-0175">Coiled coil</keyword>
<evidence type="ECO:0000256" key="3">
    <source>
        <dbReference type="ARBA" id="ARBA00023172"/>
    </source>
</evidence>
<evidence type="ECO:0000256" key="2">
    <source>
        <dbReference type="ARBA" id="ARBA00007922"/>
    </source>
</evidence>
<dbReference type="EMBL" id="SWFS01000340">
    <property type="protein sequence ID" value="KAA8909443.1"/>
    <property type="molecule type" value="Genomic_DNA"/>
</dbReference>
<dbReference type="GO" id="GO:0007129">
    <property type="term" value="P:homologous chromosome pairing at meiosis"/>
    <property type="evidence" value="ECO:0007669"/>
    <property type="project" value="TreeGrafter"/>
</dbReference>
<evidence type="ECO:0000313" key="8">
    <source>
        <dbReference type="EMBL" id="KAA8909443.1"/>
    </source>
</evidence>
<dbReference type="InterPro" id="IPR010776">
    <property type="entry name" value="Hop2_WH_dom"/>
</dbReference>
<evidence type="ECO:0000256" key="5">
    <source>
        <dbReference type="ARBA" id="ARBA00023254"/>
    </source>
</evidence>
<dbReference type="Gene3D" id="1.10.10.10">
    <property type="entry name" value="Winged helix-like DNA-binding domain superfamily/Winged helix DNA-binding domain"/>
    <property type="match status" value="1"/>
</dbReference>
<feature type="coiled-coil region" evidence="6">
    <location>
        <begin position="78"/>
        <end position="172"/>
    </location>
</feature>
<reference evidence="8" key="1">
    <citation type="journal article" date="2019" name="G3 (Bethesda)">
        <title>Genome Assemblies of Two Rare Opportunistic Yeast Pathogens: Diutina rugosa (syn. Candida rugosa) and Trichomonascus ciferrii (syn. Candida ciferrii).</title>
        <authorList>
            <person name="Mixao V."/>
            <person name="Saus E."/>
            <person name="Hansen A.P."/>
            <person name="Lass-Florl C."/>
            <person name="Gabaldon T."/>
        </authorList>
    </citation>
    <scope>NUCLEOTIDE SEQUENCE</scope>
    <source>
        <strain evidence="8">CBS 4856</strain>
    </source>
</reference>
<dbReference type="AlphaFoldDB" id="A0A642V0X1"/>
<proteinExistence type="inferred from homology"/>
<dbReference type="Pfam" id="PF07106">
    <property type="entry name" value="WHD_TBPIP"/>
    <property type="match status" value="1"/>
</dbReference>
<dbReference type="GO" id="GO:0000794">
    <property type="term" value="C:condensed nuclear chromosome"/>
    <property type="evidence" value="ECO:0007669"/>
    <property type="project" value="TreeGrafter"/>
</dbReference>
<organism evidence="8 9">
    <name type="scientific">Trichomonascus ciferrii</name>
    <dbReference type="NCBI Taxonomy" id="44093"/>
    <lineage>
        <taxon>Eukaryota</taxon>
        <taxon>Fungi</taxon>
        <taxon>Dikarya</taxon>
        <taxon>Ascomycota</taxon>
        <taxon>Saccharomycotina</taxon>
        <taxon>Dipodascomycetes</taxon>
        <taxon>Dipodascales</taxon>
        <taxon>Trichomonascaceae</taxon>
        <taxon>Trichomonascus</taxon>
        <taxon>Trichomonascus ciferrii complex</taxon>
    </lineage>
</organism>
<sequence>MPDKEVIDGTELEERVLAYLKAENRPYNAADITTNLHNVATKTKIIKAVAALESKGLVITKTYNKQAIHCISQSAIDCSGNDQELDRLKKEEQQLTEEIKSLQIRLAEIRQTKSDEQVAQEIRAIQNEIAEYETLIAENPTEPEALSTPEQLKNAEKELSKIRRELKAQKTIADDLFRCIQDNLLDQLGVEDKSELDDYLGLECPQVQFS</sequence>
<accession>A0A642V0X1</accession>